<dbReference type="Proteomes" id="UP000807306">
    <property type="component" value="Unassembled WGS sequence"/>
</dbReference>
<dbReference type="OrthoDB" id="2910326at2759"/>
<sequence length="438" mass="49743">MTANLGRRPFPQEIVDLFVDELAGAFNLDSAYERVERRKALNNLNSTSKSFRSRARLHLFSDISIALSPDPWTNHNSLALQILLSQNPDIAQTVVTLRLVLRHDYSQAAGPAKFDDNTLPCIVDKLQNLRQLSITSTGGILNSWGTFGTNLLQVVYALHNRPTLETLILYQVSFIDVVLFKWSSLKKVVLHGSPIIPQSEQALPSFLQHKSNVQPESIALSTPWQDQPFITADDWTPIRNVKHVKMRICDDWDMTFARKIIHRTERQLESLSLLVQAAWIPNSRKFNGTTNPFSFQYLQSIDYEEIGLRFDKESADITINSILAFCACPALQIIGIKIRWFASQGKNSSELSDSTLSFEAMCLGKEIWSKLDDALSRLPALRDLQIEIDLLYPSESESRRRIAFLEQARLQWVPSMAFPHLSSKNGRRCILLTCKDIT</sequence>
<proteinExistence type="predicted"/>
<dbReference type="SUPFAM" id="SSF52047">
    <property type="entry name" value="RNI-like"/>
    <property type="match status" value="1"/>
</dbReference>
<dbReference type="EMBL" id="MU157837">
    <property type="protein sequence ID" value="KAF9531017.1"/>
    <property type="molecule type" value="Genomic_DNA"/>
</dbReference>
<keyword evidence="2" id="KW-1185">Reference proteome</keyword>
<dbReference type="AlphaFoldDB" id="A0A9P6JRN6"/>
<accession>A0A9P6JRN6</accession>
<evidence type="ECO:0000313" key="1">
    <source>
        <dbReference type="EMBL" id="KAF9531017.1"/>
    </source>
</evidence>
<gene>
    <name evidence="1" type="ORF">CPB83DRAFT_850030</name>
</gene>
<comment type="caution">
    <text evidence="1">The sequence shown here is derived from an EMBL/GenBank/DDBJ whole genome shotgun (WGS) entry which is preliminary data.</text>
</comment>
<evidence type="ECO:0000313" key="2">
    <source>
        <dbReference type="Proteomes" id="UP000807306"/>
    </source>
</evidence>
<name>A0A9P6JRN6_9AGAR</name>
<organism evidence="1 2">
    <name type="scientific">Crepidotus variabilis</name>
    <dbReference type="NCBI Taxonomy" id="179855"/>
    <lineage>
        <taxon>Eukaryota</taxon>
        <taxon>Fungi</taxon>
        <taxon>Dikarya</taxon>
        <taxon>Basidiomycota</taxon>
        <taxon>Agaricomycotina</taxon>
        <taxon>Agaricomycetes</taxon>
        <taxon>Agaricomycetidae</taxon>
        <taxon>Agaricales</taxon>
        <taxon>Agaricineae</taxon>
        <taxon>Crepidotaceae</taxon>
        <taxon>Crepidotus</taxon>
    </lineage>
</organism>
<protein>
    <submittedName>
        <fullName evidence="1">Uncharacterized protein</fullName>
    </submittedName>
</protein>
<reference evidence="1" key="1">
    <citation type="submission" date="2020-11" db="EMBL/GenBank/DDBJ databases">
        <authorList>
            <consortium name="DOE Joint Genome Institute"/>
            <person name="Ahrendt S."/>
            <person name="Riley R."/>
            <person name="Andreopoulos W."/>
            <person name="Labutti K."/>
            <person name="Pangilinan J."/>
            <person name="Ruiz-Duenas F.J."/>
            <person name="Barrasa J.M."/>
            <person name="Sanchez-Garcia M."/>
            <person name="Camarero S."/>
            <person name="Miyauchi S."/>
            <person name="Serrano A."/>
            <person name="Linde D."/>
            <person name="Babiker R."/>
            <person name="Drula E."/>
            <person name="Ayuso-Fernandez I."/>
            <person name="Pacheco R."/>
            <person name="Padilla G."/>
            <person name="Ferreira P."/>
            <person name="Barriuso J."/>
            <person name="Kellner H."/>
            <person name="Castanera R."/>
            <person name="Alfaro M."/>
            <person name="Ramirez L."/>
            <person name="Pisabarro A.G."/>
            <person name="Kuo A."/>
            <person name="Tritt A."/>
            <person name="Lipzen A."/>
            <person name="He G."/>
            <person name="Yan M."/>
            <person name="Ng V."/>
            <person name="Cullen D."/>
            <person name="Martin F."/>
            <person name="Rosso M.-N."/>
            <person name="Henrissat B."/>
            <person name="Hibbett D."/>
            <person name="Martinez A.T."/>
            <person name="Grigoriev I.V."/>
        </authorList>
    </citation>
    <scope>NUCLEOTIDE SEQUENCE</scope>
    <source>
        <strain evidence="1">CBS 506.95</strain>
    </source>
</reference>